<accession>A0A7K0DC94</accession>
<organism evidence="1 2">
    <name type="scientific">Nocardia macrotermitis</name>
    <dbReference type="NCBI Taxonomy" id="2585198"/>
    <lineage>
        <taxon>Bacteria</taxon>
        <taxon>Bacillati</taxon>
        <taxon>Actinomycetota</taxon>
        <taxon>Actinomycetes</taxon>
        <taxon>Mycobacteriales</taxon>
        <taxon>Nocardiaceae</taxon>
        <taxon>Nocardia</taxon>
    </lineage>
</organism>
<dbReference type="Proteomes" id="UP000438448">
    <property type="component" value="Unassembled WGS sequence"/>
</dbReference>
<evidence type="ECO:0000313" key="1">
    <source>
        <dbReference type="EMBL" id="MQY23400.1"/>
    </source>
</evidence>
<evidence type="ECO:0000313" key="2">
    <source>
        <dbReference type="Proteomes" id="UP000438448"/>
    </source>
</evidence>
<dbReference type="AlphaFoldDB" id="A0A7K0DC94"/>
<dbReference type="EMBL" id="WEGK01000019">
    <property type="protein sequence ID" value="MQY23400.1"/>
    <property type="molecule type" value="Genomic_DNA"/>
</dbReference>
<reference evidence="1 2" key="1">
    <citation type="submission" date="2019-10" db="EMBL/GenBank/DDBJ databases">
        <title>Nocardia macrotermitis sp. nov. and Nocardia aurantia sp. nov., isolated from the gut of fungus growing-termite Macrotermes natalensis.</title>
        <authorList>
            <person name="Benndorf R."/>
            <person name="Schwitalla J."/>
            <person name="Martin K."/>
            <person name="De Beer W."/>
            <person name="Kaster A.-K."/>
            <person name="Vollmers J."/>
            <person name="Poulsen M."/>
            <person name="Beemelmanns C."/>
        </authorList>
    </citation>
    <scope>NUCLEOTIDE SEQUENCE [LARGE SCALE GENOMIC DNA]</scope>
    <source>
        <strain evidence="1 2">RB20</strain>
    </source>
</reference>
<comment type="caution">
    <text evidence="1">The sequence shown here is derived from an EMBL/GenBank/DDBJ whole genome shotgun (WGS) entry which is preliminary data.</text>
</comment>
<name>A0A7K0DC94_9NOCA</name>
<keyword evidence="2" id="KW-1185">Reference proteome</keyword>
<gene>
    <name evidence="1" type="ORF">NRB20_65280</name>
</gene>
<sequence>MCESIGVRSRIRMRLDAASWSVRHPGRVPLMRPARSSVRRNLCDKGFHQYV</sequence>
<protein>
    <submittedName>
        <fullName evidence="1">Uncharacterized protein</fullName>
    </submittedName>
</protein>
<proteinExistence type="predicted"/>